<dbReference type="GO" id="GO:0046983">
    <property type="term" value="F:protein dimerization activity"/>
    <property type="evidence" value="ECO:0007669"/>
    <property type="project" value="InterPro"/>
</dbReference>
<accession>A0AAE1GXG6</accession>
<name>A0AAE1GXG6_9NEOP</name>
<feature type="region of interest" description="Disordered" evidence="1">
    <location>
        <begin position="32"/>
        <end position="56"/>
    </location>
</feature>
<dbReference type="InterPro" id="IPR006580">
    <property type="entry name" value="Znf_TTF"/>
</dbReference>
<evidence type="ECO:0000256" key="1">
    <source>
        <dbReference type="SAM" id="MobiDB-lite"/>
    </source>
</evidence>
<keyword evidence="4" id="KW-1185">Reference proteome</keyword>
<feature type="compositionally biased region" description="Acidic residues" evidence="1">
    <location>
        <begin position="33"/>
        <end position="49"/>
    </location>
</feature>
<evidence type="ECO:0000313" key="3">
    <source>
        <dbReference type="EMBL" id="KAK3910546.1"/>
    </source>
</evidence>
<gene>
    <name evidence="3" type="ORF">KUF71_020360</name>
</gene>
<dbReference type="InterPro" id="IPR008906">
    <property type="entry name" value="HATC_C_dom"/>
</dbReference>
<comment type="caution">
    <text evidence="3">The sequence shown here is derived from an EMBL/GenBank/DDBJ whole genome shotgun (WGS) entry which is preliminary data.</text>
</comment>
<dbReference type="SMART" id="SM00597">
    <property type="entry name" value="ZnF_TTF"/>
    <property type="match status" value="1"/>
</dbReference>
<dbReference type="InterPro" id="IPR012337">
    <property type="entry name" value="RNaseH-like_sf"/>
</dbReference>
<dbReference type="InterPro" id="IPR025398">
    <property type="entry name" value="DUF4371"/>
</dbReference>
<dbReference type="EMBL" id="JAHWGI010000177">
    <property type="protein sequence ID" value="KAK3910546.1"/>
    <property type="molecule type" value="Genomic_DNA"/>
</dbReference>
<evidence type="ECO:0000259" key="2">
    <source>
        <dbReference type="SMART" id="SM00597"/>
    </source>
</evidence>
<reference evidence="3" key="1">
    <citation type="submission" date="2021-07" db="EMBL/GenBank/DDBJ databases">
        <authorList>
            <person name="Catto M.A."/>
            <person name="Jacobson A."/>
            <person name="Kennedy G."/>
            <person name="Labadie P."/>
            <person name="Hunt B.G."/>
            <person name="Srinivasan R."/>
        </authorList>
    </citation>
    <scope>NUCLEOTIDE SEQUENCE</scope>
    <source>
        <strain evidence="3">PL_HMW_Pooled</strain>
        <tissue evidence="3">Head</tissue>
    </source>
</reference>
<dbReference type="PANTHER" id="PTHR45749">
    <property type="match status" value="1"/>
</dbReference>
<sequence>MVVPMHVHGYIGYTGSGSGLATAQNASNSESIFVEDDDGDGAGDGDDVGDGASGGCQISVPVPVEVLLEELPDPVPALPLGVCDGNHSEPASGSSDVYGEVKAPLSVCRSRPDGDGSGEGSFATATANAAAAVTKEAKLSTDNSTPTPSTINLTETETHEEISLDADPATFCQIKTFSPSTVNALLLKGPNQPKKTDLPGGEFPKRQPNNRSFRSSWYYQKLSDGSTHRREWMSYSVENNRVHCLHCILFGSQSSNPAFTSRGFNRWQDANRVFIEHETSAEHINATLKANLRKLTLPLNVAADEMRLTANAENREIVRHLIDVTLYLAKHCLAFRGHREGKTEILKGNFRDLVTLLGKYSPAMSAYLARFNSSSKRRRNFLSWKRQNQYISCIAKYIKTVIKDEISSGKFFSVSMDETFDASRKEQVSCIIRYVNEETGLVNERLVALKVSANTTGEELFKVLLDIFKELNLDWRSYLVGQAYDGASNMRGRYNGLQTLVKEECGSAVYIWCWAHRLSLAVKEAADCCLESAVLFQKLKGLYNLINGSKLNVDLYEKVYKRVYPGKQVITLKRVDTTRWMSHSTSLSAVLNSFDAIVETLDLIQKSDKSTGEAKATANGLFNYLLSEKFLCVAFTFKAIYNEIDPLSKSLQAIDLDLLGAGKHVNAVLNSLQALRTDEGFNSILEKKDAFVLSRQEELIFEKLAPEQARVRTRRVARRDGEKAQDDPIKDSEKKMRVEMYFASIDSVYSLISDRFNDRSQALFKDLALFSRQRIQEIRENPENLPEDAFAAFCKTYEKFVSMDDLQREYLQFVKFFKEYDEACKLPRRLHDDDGWIDIDVEDGKEPDDIDNTSSHTGDIDIEWPGFLAALDLEGEGEDLHLQTEKKSSTKENEGQQLNHSHSGSMGDVFRVLLSSGLKGTFPTLYIALKIAVTLPVTSASTERSFSKLKLIKTRLRTTMSQPRLEDLMMIACEYDILIDCEKVLKDFSMLSDYLTSILC</sequence>
<feature type="region of interest" description="Disordered" evidence="1">
    <location>
        <begin position="881"/>
        <end position="902"/>
    </location>
</feature>
<proteinExistence type="predicted"/>
<feature type="compositionally biased region" description="Basic and acidic residues" evidence="1">
    <location>
        <begin position="881"/>
        <end position="894"/>
    </location>
</feature>
<feature type="domain" description="TTF-type" evidence="2">
    <location>
        <begin position="209"/>
        <end position="314"/>
    </location>
</feature>
<dbReference type="Pfam" id="PF14291">
    <property type="entry name" value="DUF4371"/>
    <property type="match status" value="1"/>
</dbReference>
<evidence type="ECO:0000313" key="4">
    <source>
        <dbReference type="Proteomes" id="UP001219518"/>
    </source>
</evidence>
<dbReference type="AlphaFoldDB" id="A0AAE1GXG6"/>
<dbReference type="SUPFAM" id="SSF53098">
    <property type="entry name" value="Ribonuclease H-like"/>
    <property type="match status" value="1"/>
</dbReference>
<protein>
    <submittedName>
        <fullName evidence="3">Zinc finger MYM-type protein 1</fullName>
    </submittedName>
</protein>
<reference evidence="3" key="2">
    <citation type="journal article" date="2023" name="BMC Genomics">
        <title>Pest status, molecular evolution, and epigenetic factors derived from the genome assembly of Frankliniella fusca, a thysanopteran phytovirus vector.</title>
        <authorList>
            <person name="Catto M.A."/>
            <person name="Labadie P.E."/>
            <person name="Jacobson A.L."/>
            <person name="Kennedy G.G."/>
            <person name="Srinivasan R."/>
            <person name="Hunt B.G."/>
        </authorList>
    </citation>
    <scope>NUCLEOTIDE SEQUENCE</scope>
    <source>
        <strain evidence="3">PL_HMW_Pooled</strain>
    </source>
</reference>
<dbReference type="PANTHER" id="PTHR45749:SF37">
    <property type="entry name" value="OS05G0311600 PROTEIN"/>
    <property type="match status" value="1"/>
</dbReference>
<dbReference type="Proteomes" id="UP001219518">
    <property type="component" value="Unassembled WGS sequence"/>
</dbReference>
<dbReference type="Pfam" id="PF05699">
    <property type="entry name" value="Dimer_Tnp_hAT"/>
    <property type="match status" value="1"/>
</dbReference>
<feature type="region of interest" description="Disordered" evidence="1">
    <location>
        <begin position="190"/>
        <end position="211"/>
    </location>
</feature>
<organism evidence="3 4">
    <name type="scientific">Frankliniella fusca</name>
    <dbReference type="NCBI Taxonomy" id="407009"/>
    <lineage>
        <taxon>Eukaryota</taxon>
        <taxon>Metazoa</taxon>
        <taxon>Ecdysozoa</taxon>
        <taxon>Arthropoda</taxon>
        <taxon>Hexapoda</taxon>
        <taxon>Insecta</taxon>
        <taxon>Pterygota</taxon>
        <taxon>Neoptera</taxon>
        <taxon>Paraneoptera</taxon>
        <taxon>Thysanoptera</taxon>
        <taxon>Terebrantia</taxon>
        <taxon>Thripoidea</taxon>
        <taxon>Thripidae</taxon>
        <taxon>Frankliniella</taxon>
    </lineage>
</organism>